<accession>Q72YT9</accession>
<reference evidence="1 2" key="1">
    <citation type="journal article" date="2004" name="Nucleic Acids Res.">
        <title>The genome sequence of Bacillus cereus ATCC 10987 reveals metabolic adaptations and a large plasmid related to Bacillus anthracis pXO1.</title>
        <authorList>
            <person name="Rasko D.A."/>
            <person name="Ravel J."/>
            <person name="Okstad O.A."/>
            <person name="Helgason E."/>
            <person name="Cer R.Z."/>
            <person name="Jiang L."/>
            <person name="Shores K.A."/>
            <person name="Fouts D.E."/>
            <person name="Tourasse N.J."/>
            <person name="Angiuoli S.V."/>
            <person name="Kolonay J."/>
            <person name="Nelson W.C."/>
            <person name="Kolsto A.-B."/>
            <person name="Fraser C.M."/>
            <person name="Read T.D."/>
        </authorList>
    </citation>
    <scope>NUCLEOTIDE SEQUENCE [LARGE SCALE GENOMIC DNA]</scope>
    <source>
        <strain evidence="2">ATCC 10987 / NRS 248</strain>
    </source>
</reference>
<sequence length="51" mass="6145">MAYKLLILEKLNFSIPLYDIITMFWKSLILLKISHENTKELIKKELLIFAY</sequence>
<dbReference type="HOGENOM" id="CLU_3095197_0_0_9"/>
<organism evidence="1 2">
    <name type="scientific">Bacillus cereus (strain ATCC 10987 / NRS 248)</name>
    <dbReference type="NCBI Taxonomy" id="222523"/>
    <lineage>
        <taxon>Bacteria</taxon>
        <taxon>Bacillati</taxon>
        <taxon>Bacillota</taxon>
        <taxon>Bacilli</taxon>
        <taxon>Bacillales</taxon>
        <taxon>Bacillaceae</taxon>
        <taxon>Bacillus</taxon>
        <taxon>Bacillus cereus group</taxon>
    </lineage>
</organism>
<gene>
    <name evidence="1" type="ordered locus">BCE_4931</name>
</gene>
<dbReference type="KEGG" id="bca:BCE_4931"/>
<evidence type="ECO:0000313" key="1">
    <source>
        <dbReference type="EMBL" id="AAS43832.1"/>
    </source>
</evidence>
<name>Q72YT9_BACC1</name>
<dbReference type="AlphaFoldDB" id="Q72YT9"/>
<evidence type="ECO:0000313" key="2">
    <source>
        <dbReference type="Proteomes" id="UP000002527"/>
    </source>
</evidence>
<proteinExistence type="predicted"/>
<protein>
    <submittedName>
        <fullName evidence="1">Uncharacterized protein</fullName>
    </submittedName>
</protein>
<dbReference type="EMBL" id="AE017194">
    <property type="protein sequence ID" value="AAS43832.1"/>
    <property type="molecule type" value="Genomic_DNA"/>
</dbReference>
<dbReference type="Proteomes" id="UP000002527">
    <property type="component" value="Chromosome"/>
</dbReference>